<accession>A0A9P6VYZ7</accession>
<keyword evidence="4 6" id="KW-0472">Membrane</keyword>
<dbReference type="InterPro" id="IPR020846">
    <property type="entry name" value="MFS_dom"/>
</dbReference>
<evidence type="ECO:0000256" key="2">
    <source>
        <dbReference type="ARBA" id="ARBA00022692"/>
    </source>
</evidence>
<gene>
    <name evidence="8" type="ORF">C6P46_004862</name>
</gene>
<evidence type="ECO:0000256" key="1">
    <source>
        <dbReference type="ARBA" id="ARBA00004141"/>
    </source>
</evidence>
<feature type="compositionally biased region" description="Polar residues" evidence="5">
    <location>
        <begin position="1"/>
        <end position="15"/>
    </location>
</feature>
<dbReference type="EMBL" id="PUHQ01000049">
    <property type="protein sequence ID" value="KAG0659922.1"/>
    <property type="molecule type" value="Genomic_DNA"/>
</dbReference>
<evidence type="ECO:0000256" key="5">
    <source>
        <dbReference type="SAM" id="MobiDB-lite"/>
    </source>
</evidence>
<comment type="subcellular location">
    <subcellularLocation>
        <location evidence="1">Membrane</location>
        <topology evidence="1">Multi-pass membrane protein</topology>
    </subcellularLocation>
</comment>
<proteinExistence type="predicted"/>
<feature type="transmembrane region" description="Helical" evidence="6">
    <location>
        <begin position="469"/>
        <end position="491"/>
    </location>
</feature>
<dbReference type="OrthoDB" id="10021397at2759"/>
<sequence length="618" mass="65732">MSSTRAASPTQTLAHSQAADMNRKDSIASTSSAESPVVPAGEAPAAQVAAPEGPQHGGLKQDPSLILRGKKLAVVFGSILLSILLIALDQTILATALPRIASDFNSFDKQGWVSSSFILTQTAFILWFGQFLRIYPAKWVMIGSVTIFEVGSVICGASNGVMQLIWGRAISGIGAAGIFVSALQILAQVTLLEDRPKLFGAFGAVFGLSSVIGPLIGGAFTDHVTWRWCFYINLPVGGVTLVIATLMLKPSLPLGADPTKRSTRDILHQTLRMDWVGATLVLGAVTCLVLALQWGGNQKPWNSGAVIACFVVAGVTAIALVFWMRWMGDRALVPPKVFKSISVYAICGSAFFTRCALLMFTYYIPIYYQAVRHHDATKSGIDILAFMLAVVISVVVAGRIVSMTGRYWYFLVLGPIPGAIGAGLLYTVSPTTANAKIIGYQILVGVGVGTTMQNGLFAMQAEFRDNMRLVAQATGLASFSQFLGGTISLAIGQAALSTQLTKNFGSYAPDVPLQVIAESPLKIWDLPADEIQNAVVAYVKSLQIIFIIPVAYFVLGIACALFIKNISIKKPKEDSKPKEEAGTAPVLEKATVGGTIPRTEKDVEAGIVEGEVARAEGA</sequence>
<dbReference type="PANTHER" id="PTHR23501">
    <property type="entry name" value="MAJOR FACILITATOR SUPERFAMILY"/>
    <property type="match status" value="1"/>
</dbReference>
<reference evidence="8 9" key="1">
    <citation type="submission" date="2020-11" db="EMBL/GenBank/DDBJ databases">
        <title>Kefir isolates.</title>
        <authorList>
            <person name="Marcisauskas S."/>
            <person name="Kim Y."/>
            <person name="Blasche S."/>
        </authorList>
    </citation>
    <scope>NUCLEOTIDE SEQUENCE [LARGE SCALE GENOMIC DNA]</scope>
    <source>
        <strain evidence="8 9">KR</strain>
    </source>
</reference>
<keyword evidence="2 6" id="KW-0812">Transmembrane</keyword>
<dbReference type="GO" id="GO:0022857">
    <property type="term" value="F:transmembrane transporter activity"/>
    <property type="evidence" value="ECO:0007669"/>
    <property type="project" value="InterPro"/>
</dbReference>
<evidence type="ECO:0000313" key="8">
    <source>
        <dbReference type="EMBL" id="KAG0659922.1"/>
    </source>
</evidence>
<dbReference type="SUPFAM" id="SSF103473">
    <property type="entry name" value="MFS general substrate transporter"/>
    <property type="match status" value="2"/>
</dbReference>
<dbReference type="PROSITE" id="PS50850">
    <property type="entry name" value="MFS"/>
    <property type="match status" value="1"/>
</dbReference>
<dbReference type="InterPro" id="IPR011701">
    <property type="entry name" value="MFS"/>
</dbReference>
<protein>
    <recommendedName>
        <fullName evidence="7">Major facilitator superfamily (MFS) profile domain-containing protein</fullName>
    </recommendedName>
</protein>
<feature type="transmembrane region" description="Helical" evidence="6">
    <location>
        <begin position="301"/>
        <end position="323"/>
    </location>
</feature>
<feature type="transmembrane region" description="Helical" evidence="6">
    <location>
        <begin position="408"/>
        <end position="426"/>
    </location>
</feature>
<feature type="transmembrane region" description="Helical" evidence="6">
    <location>
        <begin position="232"/>
        <end position="252"/>
    </location>
</feature>
<dbReference type="Pfam" id="PF07690">
    <property type="entry name" value="MFS_1"/>
    <property type="match status" value="1"/>
</dbReference>
<dbReference type="Gene3D" id="1.20.1250.20">
    <property type="entry name" value="MFS general substrate transporter like domains"/>
    <property type="match status" value="1"/>
</dbReference>
<feature type="transmembrane region" description="Helical" evidence="6">
    <location>
        <begin position="72"/>
        <end position="92"/>
    </location>
</feature>
<dbReference type="InterPro" id="IPR036259">
    <property type="entry name" value="MFS_trans_sf"/>
</dbReference>
<evidence type="ECO:0000256" key="6">
    <source>
        <dbReference type="SAM" id="Phobius"/>
    </source>
</evidence>
<comment type="caution">
    <text evidence="8">The sequence shown here is derived from an EMBL/GenBank/DDBJ whole genome shotgun (WGS) entry which is preliminary data.</text>
</comment>
<feature type="compositionally biased region" description="Low complexity" evidence="5">
    <location>
        <begin position="36"/>
        <end position="54"/>
    </location>
</feature>
<feature type="transmembrane region" description="Helical" evidence="6">
    <location>
        <begin position="273"/>
        <end position="295"/>
    </location>
</feature>
<evidence type="ECO:0000313" key="9">
    <source>
        <dbReference type="Proteomes" id="UP000777482"/>
    </source>
</evidence>
<feature type="transmembrane region" description="Helical" evidence="6">
    <location>
        <begin position="343"/>
        <end position="363"/>
    </location>
</feature>
<evidence type="ECO:0000256" key="4">
    <source>
        <dbReference type="ARBA" id="ARBA00023136"/>
    </source>
</evidence>
<feature type="transmembrane region" description="Helical" evidence="6">
    <location>
        <begin position="139"/>
        <end position="159"/>
    </location>
</feature>
<feature type="domain" description="Major facilitator superfamily (MFS) profile" evidence="7">
    <location>
        <begin position="75"/>
        <end position="568"/>
    </location>
</feature>
<dbReference type="Proteomes" id="UP000777482">
    <property type="component" value="Unassembled WGS sequence"/>
</dbReference>
<feature type="transmembrane region" description="Helical" evidence="6">
    <location>
        <begin position="112"/>
        <end position="132"/>
    </location>
</feature>
<evidence type="ECO:0000256" key="3">
    <source>
        <dbReference type="ARBA" id="ARBA00022989"/>
    </source>
</evidence>
<keyword evidence="3 6" id="KW-1133">Transmembrane helix</keyword>
<name>A0A9P6VYZ7_RHOMI</name>
<keyword evidence="9" id="KW-1185">Reference proteome</keyword>
<feature type="transmembrane region" description="Helical" evidence="6">
    <location>
        <begin position="438"/>
        <end position="457"/>
    </location>
</feature>
<dbReference type="AlphaFoldDB" id="A0A9P6VYZ7"/>
<feature type="region of interest" description="Disordered" evidence="5">
    <location>
        <begin position="1"/>
        <end position="58"/>
    </location>
</feature>
<dbReference type="CDD" id="cd17502">
    <property type="entry name" value="MFS_Azr1_MDR_like"/>
    <property type="match status" value="1"/>
</dbReference>
<dbReference type="PRINTS" id="PR01036">
    <property type="entry name" value="TCRTETB"/>
</dbReference>
<feature type="transmembrane region" description="Helical" evidence="6">
    <location>
        <begin position="165"/>
        <end position="186"/>
    </location>
</feature>
<dbReference type="GO" id="GO:0005886">
    <property type="term" value="C:plasma membrane"/>
    <property type="evidence" value="ECO:0007669"/>
    <property type="project" value="TreeGrafter"/>
</dbReference>
<evidence type="ECO:0000259" key="7">
    <source>
        <dbReference type="PROSITE" id="PS50850"/>
    </source>
</evidence>
<feature type="transmembrane region" description="Helical" evidence="6">
    <location>
        <begin position="383"/>
        <end position="401"/>
    </location>
</feature>
<feature type="transmembrane region" description="Helical" evidence="6">
    <location>
        <begin position="198"/>
        <end position="220"/>
    </location>
</feature>
<feature type="transmembrane region" description="Helical" evidence="6">
    <location>
        <begin position="542"/>
        <end position="563"/>
    </location>
</feature>
<dbReference type="Gene3D" id="1.20.1720.10">
    <property type="entry name" value="Multidrug resistance protein D"/>
    <property type="match status" value="1"/>
</dbReference>
<organism evidence="8 9">
    <name type="scientific">Rhodotorula mucilaginosa</name>
    <name type="common">Yeast</name>
    <name type="synonym">Rhodotorula rubra</name>
    <dbReference type="NCBI Taxonomy" id="5537"/>
    <lineage>
        <taxon>Eukaryota</taxon>
        <taxon>Fungi</taxon>
        <taxon>Dikarya</taxon>
        <taxon>Basidiomycota</taxon>
        <taxon>Pucciniomycotina</taxon>
        <taxon>Microbotryomycetes</taxon>
        <taxon>Sporidiobolales</taxon>
        <taxon>Sporidiobolaceae</taxon>
        <taxon>Rhodotorula</taxon>
    </lineage>
</organism>
<dbReference type="PANTHER" id="PTHR23501:SF198">
    <property type="entry name" value="AZOLE RESISTANCE PROTEIN 1-RELATED"/>
    <property type="match status" value="1"/>
</dbReference>